<sequence>MCKCVKVSVKHNFVYILIFELYYFLNQTLIFTNVGTNNNSNNYYHHNHQQYLYIRDLLYSEQTEILSPLSHDQVECKCTSLYSSNCTCFGELLFPIIVKELSEDHFEHVCDINSKYTICKEHNNNNNNNNNNINNNHTHSYNHPMVDDNENENEANNNNNNNNETCNNAILYICVKCIKPLCLECVDTHEHSFEDIYRVNVHSPNFQILYSCLLNHNVPINCLFDAIKKEYEDCIHLVHFFYKDSKLVDELAFIFNEFVELTRKVISIEKELVVSTFLKSFNKNNFINNSGNNNNSSNNNNNNNNNTHINNNNNNNCIINKKKEN</sequence>
<feature type="compositionally biased region" description="Low complexity" evidence="1">
    <location>
        <begin position="127"/>
        <end position="136"/>
    </location>
</feature>
<keyword evidence="4" id="KW-1185">Reference proteome</keyword>
<dbReference type="KEGG" id="dpp:DICPUDRAFT_99446"/>
<name>F0ZZ92_DICPU</name>
<dbReference type="Proteomes" id="UP000001064">
    <property type="component" value="Unassembled WGS sequence"/>
</dbReference>
<dbReference type="RefSeq" id="XP_003292736.1">
    <property type="nucleotide sequence ID" value="XM_003292688.1"/>
</dbReference>
<reference evidence="4" key="1">
    <citation type="journal article" date="2011" name="Genome Biol.">
        <title>Comparative genomics of the social amoebae Dictyostelium discoideum and Dictyostelium purpureum.</title>
        <authorList>
            <consortium name="US DOE Joint Genome Institute (JGI-PGF)"/>
            <person name="Sucgang R."/>
            <person name="Kuo A."/>
            <person name="Tian X."/>
            <person name="Salerno W."/>
            <person name="Parikh A."/>
            <person name="Feasley C.L."/>
            <person name="Dalin E."/>
            <person name="Tu H."/>
            <person name="Huang E."/>
            <person name="Barry K."/>
            <person name="Lindquist E."/>
            <person name="Shapiro H."/>
            <person name="Bruce D."/>
            <person name="Schmutz J."/>
            <person name="Salamov A."/>
            <person name="Fey P."/>
            <person name="Gaudet P."/>
            <person name="Anjard C."/>
            <person name="Babu M.M."/>
            <person name="Basu S."/>
            <person name="Bushmanova Y."/>
            <person name="van der Wel H."/>
            <person name="Katoh-Kurasawa M."/>
            <person name="Dinh C."/>
            <person name="Coutinho P.M."/>
            <person name="Saito T."/>
            <person name="Elias M."/>
            <person name="Schaap P."/>
            <person name="Kay R.R."/>
            <person name="Henrissat B."/>
            <person name="Eichinger L."/>
            <person name="Rivero F."/>
            <person name="Putnam N.H."/>
            <person name="West C.M."/>
            <person name="Loomis W.F."/>
            <person name="Chisholm R.L."/>
            <person name="Shaulsky G."/>
            <person name="Strassmann J.E."/>
            <person name="Queller D.C."/>
            <person name="Kuspa A."/>
            <person name="Grigoriev I.V."/>
        </authorList>
    </citation>
    <scope>NUCLEOTIDE SEQUENCE [LARGE SCALE GENOMIC DNA]</scope>
    <source>
        <strain evidence="4">QSDP1</strain>
    </source>
</reference>
<accession>F0ZZ92</accession>
<keyword evidence="2" id="KW-1133">Transmembrane helix</keyword>
<proteinExistence type="predicted"/>
<dbReference type="VEuPathDB" id="AmoebaDB:DICPUDRAFT_99446"/>
<feature type="region of interest" description="Disordered" evidence="1">
    <location>
        <begin position="127"/>
        <end position="157"/>
    </location>
</feature>
<feature type="compositionally biased region" description="Low complexity" evidence="1">
    <location>
        <begin position="289"/>
        <end position="319"/>
    </location>
</feature>
<dbReference type="AlphaFoldDB" id="F0ZZ92"/>
<protein>
    <submittedName>
        <fullName evidence="3">Expressed protein</fullName>
    </submittedName>
</protein>
<evidence type="ECO:0000256" key="1">
    <source>
        <dbReference type="SAM" id="MobiDB-lite"/>
    </source>
</evidence>
<organism evidence="3 4">
    <name type="scientific">Dictyostelium purpureum</name>
    <name type="common">Slime mold</name>
    <dbReference type="NCBI Taxonomy" id="5786"/>
    <lineage>
        <taxon>Eukaryota</taxon>
        <taxon>Amoebozoa</taxon>
        <taxon>Evosea</taxon>
        <taxon>Eumycetozoa</taxon>
        <taxon>Dictyostelia</taxon>
        <taxon>Dictyosteliales</taxon>
        <taxon>Dictyosteliaceae</taxon>
        <taxon>Dictyostelium</taxon>
    </lineage>
</organism>
<evidence type="ECO:0000313" key="4">
    <source>
        <dbReference type="Proteomes" id="UP000001064"/>
    </source>
</evidence>
<evidence type="ECO:0000313" key="3">
    <source>
        <dbReference type="EMBL" id="EGC30725.1"/>
    </source>
</evidence>
<gene>
    <name evidence="3" type="ORF">DICPUDRAFT_99446</name>
</gene>
<feature type="region of interest" description="Disordered" evidence="1">
    <location>
        <begin position="289"/>
        <end position="325"/>
    </location>
</feature>
<dbReference type="EMBL" id="GL871305">
    <property type="protein sequence ID" value="EGC30725.1"/>
    <property type="molecule type" value="Genomic_DNA"/>
</dbReference>
<keyword evidence="2" id="KW-0812">Transmembrane</keyword>
<feature type="transmembrane region" description="Helical" evidence="2">
    <location>
        <begin position="12"/>
        <end position="31"/>
    </location>
</feature>
<evidence type="ECO:0000256" key="2">
    <source>
        <dbReference type="SAM" id="Phobius"/>
    </source>
</evidence>
<dbReference type="GeneID" id="10508778"/>
<keyword evidence="2" id="KW-0472">Membrane</keyword>
<dbReference type="InParanoid" id="F0ZZ92"/>